<dbReference type="SUPFAM" id="SSF82866">
    <property type="entry name" value="Multidrug efflux transporter AcrB transmembrane domain"/>
    <property type="match status" value="2"/>
</dbReference>
<feature type="transmembrane region" description="Helical" evidence="7">
    <location>
        <begin position="563"/>
        <end position="580"/>
    </location>
</feature>
<dbReference type="PRINTS" id="PR00702">
    <property type="entry name" value="ACRIFLAVINRP"/>
</dbReference>
<feature type="transmembrane region" description="Helical" evidence="7">
    <location>
        <begin position="676"/>
        <end position="701"/>
    </location>
</feature>
<dbReference type="Pfam" id="PF03176">
    <property type="entry name" value="MMPL"/>
    <property type="match status" value="2"/>
</dbReference>
<organism evidence="9 10">
    <name type="scientific">Isoptericola cucumis</name>
    <dbReference type="NCBI Taxonomy" id="1776856"/>
    <lineage>
        <taxon>Bacteria</taxon>
        <taxon>Bacillati</taxon>
        <taxon>Actinomycetota</taxon>
        <taxon>Actinomycetes</taxon>
        <taxon>Micrococcales</taxon>
        <taxon>Promicromonosporaceae</taxon>
        <taxon>Isoptericola</taxon>
    </lineage>
</organism>
<feature type="compositionally biased region" description="Pro residues" evidence="6">
    <location>
        <begin position="919"/>
        <end position="928"/>
    </location>
</feature>
<sequence length="953" mass="97795">MSSVLYSLGRWAVRARRLVLVGWLLVLALVGGAGGLLYQGFDNSVTIPGTESQDALDRLSATFPQVSGSSAQIIVVAPDGTTVQDDAVRGPVTETVEELGDLDQVAGVTSPYDDVAPAEISDDDGATLLTIQLDGDQSVITEDTKDALHTASDDLAAALPDGSQTSLGGELFSVEFPHLSIIEAIGVVVALVVLIITLGSFVAAGLPLINALMGVGVSMLLLLGATVFGPINSTTPMLGLMLGLAVGIDYALFIVSRHREQLGDGLAVDESIARSVATAGSAVIFAGLTVMIALVGLGVAGIPFLTVMGVAAAAAVGIAVLVSLTLLPALLSFAGERLRPRAPRARQGRGRRQAAPEGRRENRFFAGWVRGATRYPVVTIVVIVGAIAALTWPATNLRLALPDAGSLTEDNSARVTYDLVAEEFGDGFNGPLIVTGSIVTSNDPVQLMDDLGEEISQLPGVADVPLSTPNPSADTGIVQVVPEGGPTSEETKALVNEIRDQHDHYLEKYGVDLSVTGFTAVGIDVSDKLGAALLPFGLVVVGLSLVLLTMVFRSIWVPVKASLGYLLSVGAAFGTVTLVFENGVFADALNVTTLGPVISFMPIILMGVLFGLAMDYEVFLVSRIREDYVHGGDARHAVRTGFLGSAKVVTAAAVIMFAVFVAFVPEGDMTLKPIALGLAVGVLVDAFVVRMTLVPAVLALLGDRAWHMPRWLDRALPTFDVEGEGLAKELRLASWPEPGAQDAVAARDLEVAGPDGPGRGTPVVGPVSVRVPAGGALCVHGDAAAPVSALLLALAGRMAPDAGAVKVTGLVLPERAMSVRGRVAVVDARAEGGRPAAAVDAAVRDGARMVVVDRTESVADRLAREALAGALARAQAGGTAVLLGASGVAATDLLPGAPAAVLDVGGGWGAPTTLTGADVPPPVEPDPAPAAGDPAGDGDDTIDDDTHVQEVRA</sequence>
<feature type="compositionally biased region" description="Basic and acidic residues" evidence="6">
    <location>
        <begin position="944"/>
        <end position="953"/>
    </location>
</feature>
<feature type="transmembrane region" description="Helical" evidence="7">
    <location>
        <begin position="276"/>
        <end position="304"/>
    </location>
</feature>
<feature type="transmembrane region" description="Helical" evidence="7">
    <location>
        <begin position="211"/>
        <end position="231"/>
    </location>
</feature>
<evidence type="ECO:0000256" key="5">
    <source>
        <dbReference type="ARBA" id="ARBA00023136"/>
    </source>
</evidence>
<evidence type="ECO:0000259" key="8">
    <source>
        <dbReference type="PROSITE" id="PS50156"/>
    </source>
</evidence>
<feature type="transmembrane region" description="Helical" evidence="7">
    <location>
        <begin position="237"/>
        <end position="255"/>
    </location>
</feature>
<feature type="transmembrane region" description="Helical" evidence="7">
    <location>
        <begin position="310"/>
        <end position="334"/>
    </location>
</feature>
<protein>
    <submittedName>
        <fullName evidence="9">RND transporter</fullName>
    </submittedName>
</protein>
<name>A0ABQ2B2K6_9MICO</name>
<evidence type="ECO:0000256" key="1">
    <source>
        <dbReference type="ARBA" id="ARBA00004651"/>
    </source>
</evidence>
<feature type="domain" description="SSD" evidence="8">
    <location>
        <begin position="204"/>
        <end position="333"/>
    </location>
</feature>
<keyword evidence="3 7" id="KW-0812">Transmembrane</keyword>
<keyword evidence="5 7" id="KW-0472">Membrane</keyword>
<accession>A0ABQ2B2K6</accession>
<comment type="caution">
    <text evidence="9">The sequence shown here is derived from an EMBL/GenBank/DDBJ whole genome shotgun (WGS) entry which is preliminary data.</text>
</comment>
<dbReference type="PANTHER" id="PTHR33406">
    <property type="entry name" value="MEMBRANE PROTEIN MJ1562-RELATED"/>
    <property type="match status" value="1"/>
</dbReference>
<dbReference type="InterPro" id="IPR000731">
    <property type="entry name" value="SSD"/>
</dbReference>
<evidence type="ECO:0000256" key="4">
    <source>
        <dbReference type="ARBA" id="ARBA00022989"/>
    </source>
</evidence>
<dbReference type="PANTHER" id="PTHR33406:SF13">
    <property type="entry name" value="MEMBRANE PROTEIN YDFJ"/>
    <property type="match status" value="1"/>
</dbReference>
<dbReference type="RefSeq" id="WP_188521968.1">
    <property type="nucleotide sequence ID" value="NZ_BMDG01000001.1"/>
</dbReference>
<feature type="transmembrane region" description="Helical" evidence="7">
    <location>
        <begin position="529"/>
        <end position="551"/>
    </location>
</feature>
<dbReference type="Proteomes" id="UP000632535">
    <property type="component" value="Unassembled WGS sequence"/>
</dbReference>
<dbReference type="InterPro" id="IPR004869">
    <property type="entry name" value="MMPL_dom"/>
</dbReference>
<dbReference type="PROSITE" id="PS50156">
    <property type="entry name" value="SSD"/>
    <property type="match status" value="1"/>
</dbReference>
<feature type="transmembrane region" description="Helical" evidence="7">
    <location>
        <begin position="184"/>
        <end position="204"/>
    </location>
</feature>
<feature type="transmembrane region" description="Helical" evidence="7">
    <location>
        <begin position="600"/>
        <end position="621"/>
    </location>
</feature>
<reference evidence="10" key="1">
    <citation type="journal article" date="2019" name="Int. J. Syst. Evol. Microbiol.">
        <title>The Global Catalogue of Microorganisms (GCM) 10K type strain sequencing project: providing services to taxonomists for standard genome sequencing and annotation.</title>
        <authorList>
            <consortium name="The Broad Institute Genomics Platform"/>
            <consortium name="The Broad Institute Genome Sequencing Center for Infectious Disease"/>
            <person name="Wu L."/>
            <person name="Ma J."/>
        </authorList>
    </citation>
    <scope>NUCLEOTIDE SEQUENCE [LARGE SCALE GENOMIC DNA]</scope>
    <source>
        <strain evidence="10">CCM 8653</strain>
    </source>
</reference>
<keyword evidence="4 7" id="KW-1133">Transmembrane helix</keyword>
<evidence type="ECO:0000256" key="6">
    <source>
        <dbReference type="SAM" id="MobiDB-lite"/>
    </source>
</evidence>
<comment type="subcellular location">
    <subcellularLocation>
        <location evidence="1">Cell membrane</location>
        <topology evidence="1">Multi-pass membrane protein</topology>
    </subcellularLocation>
</comment>
<evidence type="ECO:0000256" key="2">
    <source>
        <dbReference type="ARBA" id="ARBA00022475"/>
    </source>
</evidence>
<feature type="transmembrane region" description="Helical" evidence="7">
    <location>
        <begin position="372"/>
        <end position="392"/>
    </location>
</feature>
<evidence type="ECO:0000313" key="10">
    <source>
        <dbReference type="Proteomes" id="UP000632535"/>
    </source>
</evidence>
<evidence type="ECO:0000256" key="7">
    <source>
        <dbReference type="SAM" id="Phobius"/>
    </source>
</evidence>
<gene>
    <name evidence="9" type="ORF">GCM10007368_04060</name>
</gene>
<feature type="region of interest" description="Disordered" evidence="6">
    <location>
        <begin position="911"/>
        <end position="953"/>
    </location>
</feature>
<dbReference type="Gene3D" id="1.20.1640.10">
    <property type="entry name" value="Multidrug efflux transporter AcrB transmembrane domain"/>
    <property type="match status" value="2"/>
</dbReference>
<evidence type="ECO:0000256" key="3">
    <source>
        <dbReference type="ARBA" id="ARBA00022692"/>
    </source>
</evidence>
<keyword evidence="10" id="KW-1185">Reference proteome</keyword>
<feature type="transmembrane region" description="Helical" evidence="7">
    <location>
        <begin position="642"/>
        <end position="664"/>
    </location>
</feature>
<evidence type="ECO:0000313" key="9">
    <source>
        <dbReference type="EMBL" id="GGI05016.1"/>
    </source>
</evidence>
<dbReference type="EMBL" id="BMDG01000001">
    <property type="protein sequence ID" value="GGI05016.1"/>
    <property type="molecule type" value="Genomic_DNA"/>
</dbReference>
<keyword evidence="2" id="KW-1003">Cell membrane</keyword>
<dbReference type="InterPro" id="IPR050545">
    <property type="entry name" value="Mycobact_MmpL"/>
</dbReference>
<proteinExistence type="predicted"/>
<dbReference type="InterPro" id="IPR001036">
    <property type="entry name" value="Acrflvin-R"/>
</dbReference>